<accession>I1BT70</accession>
<evidence type="ECO:0000313" key="2">
    <source>
        <dbReference type="EMBL" id="EIE79406.1"/>
    </source>
</evidence>
<dbReference type="AlphaFoldDB" id="I1BT70"/>
<evidence type="ECO:0000313" key="3">
    <source>
        <dbReference type="Proteomes" id="UP000009138"/>
    </source>
</evidence>
<dbReference type="GeneID" id="93611076"/>
<dbReference type="EMBL" id="CH476733">
    <property type="protein sequence ID" value="EIE79400.1"/>
    <property type="molecule type" value="Genomic_DNA"/>
</dbReference>
<dbReference type="OrthoDB" id="2257541at2759"/>
<reference evidence="1" key="2">
    <citation type="submission" date="2012-04" db="EMBL/GenBank/DDBJ databases">
        <title>Annotation of the Rhizopus oryzae genome.</title>
        <authorList>
            <consortium name="The Broad Institute Genome Sequencing Platform"/>
            <person name="Birren B."/>
            <person name="Lander E."/>
            <person name="Galagan J."/>
            <person name="Nusbaum C."/>
            <person name="Devon K."/>
            <person name="Ma L.-J."/>
            <person name="Jaffe D."/>
            <person name="Butler J."/>
            <person name="Alvarez P."/>
            <person name="Gnerre S."/>
            <person name="Grabherr M."/>
            <person name="Kleber M."/>
            <person name="Mauceli E."/>
            <person name="Brockman W."/>
            <person name="Rounsley S."/>
            <person name="Young S."/>
            <person name="LaButti K."/>
            <person name="Pushparaj V."/>
            <person name="DeCaprio D."/>
            <person name="Crawford M."/>
            <person name="Koehrsen M."/>
            <person name="Engels R."/>
            <person name="Montgomery P."/>
            <person name="Pearson M."/>
            <person name="Howarth C."/>
            <person name="Larson L."/>
            <person name="Luoma S."/>
            <person name="White J."/>
            <person name="O'Leary S."/>
            <person name="Kodira C."/>
            <person name="Zeng Q."/>
            <person name="Yandava C."/>
            <person name="Alvarado L."/>
            <person name="Skory C.D."/>
            <person name="Ibrahim A."/>
            <person name="Lang F."/>
            <person name="Wickes B.L."/>
            <person name="Liu B."/>
        </authorList>
    </citation>
    <scope>NUCLEOTIDE SEQUENCE</scope>
    <source>
        <strain evidence="1">RA 99-880</strain>
    </source>
</reference>
<sequence length="103" mass="12027">MLIKIFVDTLATKIRIWRVSMPAEEIYLSTCIGSVVVPTNANTSEEQLRQLIDNFWQLRTSIMESCKAIEELKDSHIENMKIKTRRLKGHENLLVILHFIENE</sequence>
<reference evidence="1 3" key="1">
    <citation type="journal article" date="2009" name="PLoS Genet.">
        <title>Genomic analysis of the basal lineage fungus Rhizopus oryzae reveals a whole-genome duplication.</title>
        <authorList>
            <person name="Ma L.-J."/>
            <person name="Ibrahim A.S."/>
            <person name="Skory C."/>
            <person name="Grabherr M.G."/>
            <person name="Burger G."/>
            <person name="Butler M."/>
            <person name="Elias M."/>
            <person name="Idnurm A."/>
            <person name="Lang B.F."/>
            <person name="Sone T."/>
            <person name="Abe A."/>
            <person name="Calvo S.E."/>
            <person name="Corrochano L.M."/>
            <person name="Engels R."/>
            <person name="Fu J."/>
            <person name="Hansberg W."/>
            <person name="Kim J.-M."/>
            <person name="Kodira C.D."/>
            <person name="Koehrsen M.J."/>
            <person name="Liu B."/>
            <person name="Miranda-Saavedra D."/>
            <person name="O'Leary S."/>
            <person name="Ortiz-Castellanos L."/>
            <person name="Poulter R."/>
            <person name="Rodriguez-Romero J."/>
            <person name="Ruiz-Herrera J."/>
            <person name="Shen Y.-Q."/>
            <person name="Zeng Q."/>
            <person name="Galagan J."/>
            <person name="Birren B.W."/>
            <person name="Cuomo C.A."/>
            <person name="Wickes B.L."/>
        </authorList>
    </citation>
    <scope>NUCLEOTIDE SEQUENCE [LARGE SCALE GENOMIC DNA]</scope>
    <source>
        <strain evidence="1">RA 99-880</strain>
        <strain evidence="3">RA 99-880 / ATCC MYA-4621 / FGSC 9543 / NRRL 43880</strain>
    </source>
</reference>
<evidence type="ECO:0000313" key="1">
    <source>
        <dbReference type="EMBL" id="EIE79400.1"/>
    </source>
</evidence>
<protein>
    <submittedName>
        <fullName evidence="1">Uncharacterized protein</fullName>
    </submittedName>
</protein>
<dbReference type="RefSeq" id="XP_067514796.1">
    <property type="nucleotide sequence ID" value="XM_067658695.1"/>
</dbReference>
<dbReference type="VEuPathDB" id="FungiDB:RO3G_04105"/>
<keyword evidence="3" id="KW-1185">Reference proteome</keyword>
<dbReference type="InParanoid" id="I1BT70"/>
<dbReference type="Proteomes" id="UP000009138">
    <property type="component" value="Unassembled WGS sequence"/>
</dbReference>
<gene>
    <name evidence="1" type="ORF">RO3G_04105</name>
    <name evidence="2" type="ORF">RO3G_04111</name>
</gene>
<dbReference type="VEuPathDB" id="FungiDB:RO3G_04111"/>
<proteinExistence type="predicted"/>
<organism evidence="1 3">
    <name type="scientific">Rhizopus delemar (strain RA 99-880 / ATCC MYA-4621 / FGSC 9543 / NRRL 43880)</name>
    <name type="common">Mucormycosis agent</name>
    <name type="synonym">Rhizopus arrhizus var. delemar</name>
    <dbReference type="NCBI Taxonomy" id="246409"/>
    <lineage>
        <taxon>Eukaryota</taxon>
        <taxon>Fungi</taxon>
        <taxon>Fungi incertae sedis</taxon>
        <taxon>Mucoromycota</taxon>
        <taxon>Mucoromycotina</taxon>
        <taxon>Mucoromycetes</taxon>
        <taxon>Mucorales</taxon>
        <taxon>Mucorineae</taxon>
        <taxon>Rhizopodaceae</taxon>
        <taxon>Rhizopus</taxon>
    </lineage>
</organism>
<name>I1BT70_RHIO9</name>
<dbReference type="EMBL" id="CH476733">
    <property type="protein sequence ID" value="EIE79406.1"/>
    <property type="molecule type" value="Genomic_DNA"/>
</dbReference>